<proteinExistence type="predicted"/>
<dbReference type="SUPFAM" id="SSF74653">
    <property type="entry name" value="TolA/TonB C-terminal domain"/>
    <property type="match status" value="1"/>
</dbReference>
<dbReference type="KEGG" id="rpe:RPE_2718"/>
<dbReference type="OrthoDB" id="8207507at2"/>
<dbReference type="Gene3D" id="3.55.50.30">
    <property type="match status" value="1"/>
</dbReference>
<keyword evidence="3" id="KW-0998">Cell outer membrane</keyword>
<dbReference type="GO" id="GO:0019867">
    <property type="term" value="C:outer membrane"/>
    <property type="evidence" value="ECO:0007669"/>
    <property type="project" value="InterPro"/>
</dbReference>
<reference evidence="6" key="1">
    <citation type="submission" date="2006-09" db="EMBL/GenBank/DDBJ databases">
        <title>Complete sequence of Rhodopseudomonas palustris BisA53.</title>
        <authorList>
            <consortium name="US DOE Joint Genome Institute"/>
            <person name="Copeland A."/>
            <person name="Lucas S."/>
            <person name="Lapidus A."/>
            <person name="Barry K."/>
            <person name="Detter J.C."/>
            <person name="Glavina del Rio T."/>
            <person name="Hammon N."/>
            <person name="Israni S."/>
            <person name="Dalin E."/>
            <person name="Tice H."/>
            <person name="Pitluck S."/>
            <person name="Chain P."/>
            <person name="Malfatti S."/>
            <person name="Shin M."/>
            <person name="Vergez L."/>
            <person name="Schmutz J."/>
            <person name="Larimer F."/>
            <person name="Land M."/>
            <person name="Hauser L."/>
            <person name="Pelletier D.A."/>
            <person name="Kyrpides N."/>
            <person name="Kim E."/>
            <person name="Harwood C.S."/>
            <person name="Oda Y."/>
            <person name="Richardson P."/>
        </authorList>
    </citation>
    <scope>NUCLEOTIDE SEQUENCE [LARGE SCALE GENOMIC DNA]</scope>
    <source>
        <strain evidence="6">BisA53</strain>
    </source>
</reference>
<accession>Q07N29</accession>
<sequence>MTIASTMLAMVVATVWLLSGDRTRTWAANAERAPLLVLARDSSARGYQSKLVETDVAPTDPGRATRPAPVSEISTTPSENVEASARSISFDIHAQSLASALKQYTAASKTQLFYETPLTAGRQSAGLKGSFTAEAALQALLAGTGIAARRTDIDAFILVPIVASPTGLSVTPDKLQSVFIGALQNAVVEALCRNVRTRSGGYGIAAELWIARTGIVEHSALIGSTGDADRDAALLAALGGAVIGVAPPDRLPQPYIVSIAPRSFSDSGDCAGR</sequence>
<gene>
    <name evidence="6" type="ordered locus">RPE_2718</name>
</gene>
<evidence type="ECO:0000256" key="1">
    <source>
        <dbReference type="ARBA" id="ARBA00022448"/>
    </source>
</evidence>
<evidence type="ECO:0000259" key="5">
    <source>
        <dbReference type="SMART" id="SM00965"/>
    </source>
</evidence>
<dbReference type="eggNOG" id="COG4773">
    <property type="taxonomic scope" value="Bacteria"/>
</dbReference>
<dbReference type="STRING" id="316055.RPE_2718"/>
<feature type="region of interest" description="Disordered" evidence="4">
    <location>
        <begin position="51"/>
        <end position="77"/>
    </location>
</feature>
<dbReference type="HOGENOM" id="CLU_088938_2_0_5"/>
<dbReference type="AlphaFoldDB" id="Q07N29"/>
<evidence type="ECO:0000256" key="3">
    <source>
        <dbReference type="ARBA" id="ARBA00023237"/>
    </source>
</evidence>
<dbReference type="Pfam" id="PF07660">
    <property type="entry name" value="STN"/>
    <property type="match status" value="1"/>
</dbReference>
<dbReference type="EMBL" id="CP000463">
    <property type="protein sequence ID" value="ABJ06655.1"/>
    <property type="molecule type" value="Genomic_DNA"/>
</dbReference>
<name>Q07N29_RHOP5</name>
<evidence type="ECO:0000256" key="2">
    <source>
        <dbReference type="ARBA" id="ARBA00023136"/>
    </source>
</evidence>
<keyword evidence="2" id="KW-0472">Membrane</keyword>
<evidence type="ECO:0000256" key="4">
    <source>
        <dbReference type="SAM" id="MobiDB-lite"/>
    </source>
</evidence>
<protein>
    <submittedName>
        <fullName evidence="6">Secretin/TonB short N-terminal domain protein</fullName>
    </submittedName>
</protein>
<dbReference type="InterPro" id="IPR011662">
    <property type="entry name" value="Secretin/TonB_short_N"/>
</dbReference>
<organism evidence="6">
    <name type="scientific">Rhodopseudomonas palustris (strain BisA53)</name>
    <dbReference type="NCBI Taxonomy" id="316055"/>
    <lineage>
        <taxon>Bacteria</taxon>
        <taxon>Pseudomonadati</taxon>
        <taxon>Pseudomonadota</taxon>
        <taxon>Alphaproteobacteria</taxon>
        <taxon>Hyphomicrobiales</taxon>
        <taxon>Nitrobacteraceae</taxon>
        <taxon>Rhodopseudomonas</taxon>
    </lineage>
</organism>
<evidence type="ECO:0000313" key="6">
    <source>
        <dbReference type="EMBL" id="ABJ06655.1"/>
    </source>
</evidence>
<feature type="domain" description="Secretin/TonB short N-terminal" evidence="5">
    <location>
        <begin position="110"/>
        <end position="161"/>
    </location>
</feature>
<keyword evidence="1" id="KW-0813">Transport</keyword>
<dbReference type="SMART" id="SM00965">
    <property type="entry name" value="STN"/>
    <property type="match status" value="1"/>
</dbReference>